<organism evidence="1 2">
    <name type="scientific">Marinicella sediminis</name>
    <dbReference type="NCBI Taxonomy" id="1792834"/>
    <lineage>
        <taxon>Bacteria</taxon>
        <taxon>Pseudomonadati</taxon>
        <taxon>Pseudomonadota</taxon>
        <taxon>Gammaproteobacteria</taxon>
        <taxon>Lysobacterales</taxon>
        <taxon>Marinicellaceae</taxon>
        <taxon>Marinicella</taxon>
    </lineage>
</organism>
<name>A0ABV7JAP5_9GAMM</name>
<proteinExistence type="predicted"/>
<accession>A0ABV7JAP5</accession>
<comment type="caution">
    <text evidence="1">The sequence shown here is derived from an EMBL/GenBank/DDBJ whole genome shotgun (WGS) entry which is preliminary data.</text>
</comment>
<reference evidence="2" key="1">
    <citation type="journal article" date="2019" name="Int. J. Syst. Evol. Microbiol.">
        <title>The Global Catalogue of Microorganisms (GCM) 10K type strain sequencing project: providing services to taxonomists for standard genome sequencing and annotation.</title>
        <authorList>
            <consortium name="The Broad Institute Genomics Platform"/>
            <consortium name="The Broad Institute Genome Sequencing Center for Infectious Disease"/>
            <person name="Wu L."/>
            <person name="Ma J."/>
        </authorList>
    </citation>
    <scope>NUCLEOTIDE SEQUENCE [LARGE SCALE GENOMIC DNA]</scope>
    <source>
        <strain evidence="2">KCTC 42953</strain>
    </source>
</reference>
<dbReference type="Proteomes" id="UP001595533">
    <property type="component" value="Unassembled WGS sequence"/>
</dbReference>
<sequence>MSIPHKQYSIQQQGLQTVPRSVRAIRNAFVADALAMPAHWYYRRTDIRKDFPDGFKQFHPAPARHPGAIMSLHSKRHGGRQGSQANNVPEVVGNVILKGKAHLWDQSGIHYHHDMQAGENTLNAHTVLWMFDAIRAAGQQYDESIFLNHYIQQMTADPANHPDTYAESYHRGFFAHLAAGRAAHQCAAVTHDTPSIGGLVRIGPLALWAMETGHSLVEIKSMAALHLKLTHPDNQLIRVCFQYLDLLHDLWQSDDLESRQTLLRKVLMQVAGKHFKRRPAASWADDQVIGGLYSSACYISDSWPGILYLANKYPEDTLTALQVNTELGGDNVHRGFVLATILAMVNGQELDDLYQQLTCRSSLDQILEDLKLLS</sequence>
<gene>
    <name evidence="1" type="ORF">ACFODZ_03550</name>
</gene>
<dbReference type="InterPro" id="IPR005502">
    <property type="entry name" value="Ribosyl_crysJ1"/>
</dbReference>
<dbReference type="InterPro" id="IPR036705">
    <property type="entry name" value="Ribosyl_crysJ1_sf"/>
</dbReference>
<dbReference type="RefSeq" id="WP_077409989.1">
    <property type="nucleotide sequence ID" value="NZ_JBHRTS010000002.1"/>
</dbReference>
<protein>
    <submittedName>
        <fullName evidence="1">ADP-ribosylglycohydrolase family protein</fullName>
    </submittedName>
</protein>
<keyword evidence="2" id="KW-1185">Reference proteome</keyword>
<dbReference type="Pfam" id="PF03747">
    <property type="entry name" value="ADP_ribosyl_GH"/>
    <property type="match status" value="1"/>
</dbReference>
<dbReference type="Gene3D" id="1.10.4080.10">
    <property type="entry name" value="ADP-ribosylation/Crystallin J1"/>
    <property type="match status" value="1"/>
</dbReference>
<evidence type="ECO:0000313" key="2">
    <source>
        <dbReference type="Proteomes" id="UP001595533"/>
    </source>
</evidence>
<evidence type="ECO:0000313" key="1">
    <source>
        <dbReference type="EMBL" id="MFC3193313.1"/>
    </source>
</evidence>
<dbReference type="EMBL" id="JBHRTS010000002">
    <property type="protein sequence ID" value="MFC3193313.1"/>
    <property type="molecule type" value="Genomic_DNA"/>
</dbReference>
<dbReference type="SUPFAM" id="SSF101478">
    <property type="entry name" value="ADP-ribosylglycohydrolase"/>
    <property type="match status" value="1"/>
</dbReference>